<gene>
    <name evidence="8" type="ORF">TI39_contig806g00005</name>
</gene>
<dbReference type="FunFam" id="3.20.20.80:FF:000130">
    <property type="entry name" value="Endoglucanase C"/>
    <property type="match status" value="1"/>
</dbReference>
<dbReference type="GO" id="GO:0005576">
    <property type="term" value="C:extracellular region"/>
    <property type="evidence" value="ECO:0007669"/>
    <property type="project" value="TreeGrafter"/>
</dbReference>
<dbReference type="InterPro" id="IPR001547">
    <property type="entry name" value="Glyco_hydro_5"/>
</dbReference>
<dbReference type="GO" id="GO:0009986">
    <property type="term" value="C:cell surface"/>
    <property type="evidence" value="ECO:0007669"/>
    <property type="project" value="TreeGrafter"/>
</dbReference>
<name>A0A0F4GFE7_9PEZI</name>
<evidence type="ECO:0000256" key="6">
    <source>
        <dbReference type="SAM" id="MobiDB-lite"/>
    </source>
</evidence>
<dbReference type="OrthoDB" id="1887033at2759"/>
<dbReference type="GO" id="GO:0009251">
    <property type="term" value="P:glucan catabolic process"/>
    <property type="evidence" value="ECO:0007669"/>
    <property type="project" value="TreeGrafter"/>
</dbReference>
<dbReference type="GO" id="GO:0071555">
    <property type="term" value="P:cell wall organization"/>
    <property type="evidence" value="ECO:0007669"/>
    <property type="project" value="UniProtKB-KW"/>
</dbReference>
<comment type="similarity">
    <text evidence="1 5">Belongs to the glycosyl hydrolase 5 (cellulase A) family.</text>
</comment>
<feature type="domain" description="Glycoside hydrolase family 5" evidence="7">
    <location>
        <begin position="99"/>
        <end position="358"/>
    </location>
</feature>
<accession>A0A0F4GFE7</accession>
<dbReference type="InterPro" id="IPR050386">
    <property type="entry name" value="Glycosyl_hydrolase_5"/>
</dbReference>
<organism evidence="8 9">
    <name type="scientific">Zymoseptoria brevis</name>
    <dbReference type="NCBI Taxonomy" id="1047168"/>
    <lineage>
        <taxon>Eukaryota</taxon>
        <taxon>Fungi</taxon>
        <taxon>Dikarya</taxon>
        <taxon>Ascomycota</taxon>
        <taxon>Pezizomycotina</taxon>
        <taxon>Dothideomycetes</taxon>
        <taxon>Dothideomycetidae</taxon>
        <taxon>Mycosphaerellales</taxon>
        <taxon>Mycosphaerellaceae</taxon>
        <taxon>Zymoseptoria</taxon>
    </lineage>
</organism>
<evidence type="ECO:0000313" key="9">
    <source>
        <dbReference type="Proteomes" id="UP000033647"/>
    </source>
</evidence>
<proteinExistence type="inferred from homology"/>
<dbReference type="EMBL" id="LAFY01000798">
    <property type="protein sequence ID" value="KJX96124.1"/>
    <property type="molecule type" value="Genomic_DNA"/>
</dbReference>
<feature type="region of interest" description="Disordered" evidence="6">
    <location>
        <begin position="1"/>
        <end position="24"/>
    </location>
</feature>
<dbReference type="GO" id="GO:0008422">
    <property type="term" value="F:beta-glucosidase activity"/>
    <property type="evidence" value="ECO:0007669"/>
    <property type="project" value="TreeGrafter"/>
</dbReference>
<dbReference type="Pfam" id="PF00150">
    <property type="entry name" value="Cellulase"/>
    <property type="match status" value="1"/>
</dbReference>
<evidence type="ECO:0000313" key="8">
    <source>
        <dbReference type="EMBL" id="KJX96124.1"/>
    </source>
</evidence>
<reference evidence="8 9" key="1">
    <citation type="submission" date="2015-03" db="EMBL/GenBank/DDBJ databases">
        <title>RNA-seq based gene annotation and comparative genomics of four Zymoseptoria species reveal species-specific pathogenicity related genes and transposable element activity.</title>
        <authorList>
            <person name="Grandaubert J."/>
            <person name="Bhattacharyya A."/>
            <person name="Stukenbrock E.H."/>
        </authorList>
    </citation>
    <scope>NUCLEOTIDE SEQUENCE [LARGE SCALE GENOMIC DNA]</scope>
    <source>
        <strain evidence="8 9">Zb18110</strain>
    </source>
</reference>
<sequence length="583" mass="65495">MAPHADTIPTPETPSAGAANGRPHKHLRVSGAKIVDESNDRVMLKGTALGGHLNMENFITGYSGHEHEHRAAMAEILGDEKAAYFFDRFIHYFFRDEDAEFLASLGLNCLRVPFNYRHFIDDQDPAVIKQSGFALLDNIVEICARHGLYVILDLHTAPGGQNPDWHADSGVSRAQFWDFRIFQDQAIDLWVEIAKHYAGNPVIAGYNPLNEPADSKHTRLVAWYDRVEKAIRSVDPDHILFLDGNTFAMDFSHFASVLPNTVYACHDYAQLGFPIPGQAPYTGTSEQNAKLRSTFDRKAEFTRKHGVPLWNGEWGPVYSDERKDPNGAATNKTRLGVLREQLNIYAETQTSWSIWTYKDVGYQGMVYASPDSPYLNLIEPFIAKKQALGLDFWGVVDKSGVAGTYGPFLRDLKEKVPEHLRNSKYPPHWSFERQVERVVRECLMSEYLGKEFAELFRGKTFEEIDELAGSFRFESCVKRDGLNEALREDAARSALNPDWRGREVRIDVSIEDRAAQIPMQGLISFVLDLERTWLGGDPAAMPSNVLIDVEDLPRAAKEVGIVGYAAIGLDGGNVELKIPFNTS</sequence>
<evidence type="ECO:0000256" key="1">
    <source>
        <dbReference type="ARBA" id="ARBA00005641"/>
    </source>
</evidence>
<keyword evidence="9" id="KW-1185">Reference proteome</keyword>
<keyword evidence="2 5" id="KW-0378">Hydrolase</keyword>
<protein>
    <recommendedName>
        <fullName evidence="7">Glycoside hydrolase family 5 domain-containing protein</fullName>
    </recommendedName>
</protein>
<dbReference type="Proteomes" id="UP000033647">
    <property type="component" value="Unassembled WGS sequence"/>
</dbReference>
<dbReference type="InterPro" id="IPR017853">
    <property type="entry name" value="GH"/>
</dbReference>
<dbReference type="Gene3D" id="3.20.20.80">
    <property type="entry name" value="Glycosidases"/>
    <property type="match status" value="1"/>
</dbReference>
<evidence type="ECO:0000259" key="7">
    <source>
        <dbReference type="Pfam" id="PF00150"/>
    </source>
</evidence>
<evidence type="ECO:0000256" key="2">
    <source>
        <dbReference type="ARBA" id="ARBA00022801"/>
    </source>
</evidence>
<dbReference type="AlphaFoldDB" id="A0A0F4GFE7"/>
<dbReference type="PANTHER" id="PTHR31297:SF13">
    <property type="entry name" value="PUTATIVE-RELATED"/>
    <property type="match status" value="1"/>
</dbReference>
<dbReference type="STRING" id="1047168.A0A0F4GFE7"/>
<evidence type="ECO:0000256" key="5">
    <source>
        <dbReference type="RuleBase" id="RU361153"/>
    </source>
</evidence>
<evidence type="ECO:0000256" key="4">
    <source>
        <dbReference type="ARBA" id="ARBA00023316"/>
    </source>
</evidence>
<keyword evidence="4" id="KW-0961">Cell wall biogenesis/degradation</keyword>
<dbReference type="SUPFAM" id="SSF51445">
    <property type="entry name" value="(Trans)glycosidases"/>
    <property type="match status" value="1"/>
</dbReference>
<keyword evidence="3 5" id="KW-0326">Glycosidase</keyword>
<comment type="caution">
    <text evidence="8">The sequence shown here is derived from an EMBL/GenBank/DDBJ whole genome shotgun (WGS) entry which is preliminary data.</text>
</comment>
<evidence type="ECO:0000256" key="3">
    <source>
        <dbReference type="ARBA" id="ARBA00023295"/>
    </source>
</evidence>
<dbReference type="PANTHER" id="PTHR31297">
    <property type="entry name" value="GLUCAN ENDO-1,6-BETA-GLUCOSIDASE B"/>
    <property type="match status" value="1"/>
</dbReference>